<name>A0AAU1IAR5_9ACTN</name>
<evidence type="ECO:0000313" key="1">
    <source>
        <dbReference type="EMBL" id="WTP91357.1"/>
    </source>
</evidence>
<dbReference type="InterPro" id="IPR012337">
    <property type="entry name" value="RNaseH-like_sf"/>
</dbReference>
<dbReference type="PANTHER" id="PTHR46889:SF4">
    <property type="entry name" value="TRANSPOSASE INSO FOR INSERTION SEQUENCE ELEMENT IS911B-RELATED"/>
    <property type="match status" value="1"/>
</dbReference>
<dbReference type="PANTHER" id="PTHR46889">
    <property type="entry name" value="TRANSPOSASE INSF FOR INSERTION SEQUENCE IS3B-RELATED"/>
    <property type="match status" value="1"/>
</dbReference>
<protein>
    <recommendedName>
        <fullName evidence="2">Integrase catalytic domain-containing protein</fullName>
    </recommendedName>
</protein>
<dbReference type="InterPro" id="IPR036397">
    <property type="entry name" value="RNaseH_sf"/>
</dbReference>
<dbReference type="Gene3D" id="3.30.420.10">
    <property type="entry name" value="Ribonuclease H-like superfamily/Ribonuclease H"/>
    <property type="match status" value="1"/>
</dbReference>
<dbReference type="SUPFAM" id="SSF53098">
    <property type="entry name" value="Ribonuclease H-like"/>
    <property type="match status" value="1"/>
</dbReference>
<proteinExistence type="predicted"/>
<dbReference type="InterPro" id="IPR050900">
    <property type="entry name" value="Transposase_IS3/IS150/IS904"/>
</dbReference>
<sequence>MLFHSVRGSEYLSRRFKRSCSRLGVTRSMGGVGSCFDDAVSEAFNRVLKAAYVHRHTFAARTEAPG</sequence>
<dbReference type="AlphaFoldDB" id="A0AAU1IAR5"/>
<organism evidence="1">
    <name type="scientific">Streptomyces sp. NBC_00180</name>
    <dbReference type="NCBI Taxonomy" id="2903632"/>
    <lineage>
        <taxon>Bacteria</taxon>
        <taxon>Bacillati</taxon>
        <taxon>Actinomycetota</taxon>
        <taxon>Actinomycetes</taxon>
        <taxon>Kitasatosporales</taxon>
        <taxon>Streptomycetaceae</taxon>
        <taxon>Streptomyces</taxon>
    </lineage>
</organism>
<accession>A0AAU1IAR5</accession>
<dbReference type="GO" id="GO:0003676">
    <property type="term" value="F:nucleic acid binding"/>
    <property type="evidence" value="ECO:0007669"/>
    <property type="project" value="InterPro"/>
</dbReference>
<evidence type="ECO:0008006" key="2">
    <source>
        <dbReference type="Google" id="ProtNLM"/>
    </source>
</evidence>
<reference evidence="1" key="1">
    <citation type="submission" date="2022-10" db="EMBL/GenBank/DDBJ databases">
        <title>The complete genomes of actinobacterial strains from the NBC collection.</title>
        <authorList>
            <person name="Joergensen T.S."/>
            <person name="Alvarez Arevalo M."/>
            <person name="Sterndorff E.B."/>
            <person name="Faurdal D."/>
            <person name="Vuksanovic O."/>
            <person name="Mourched A.-S."/>
            <person name="Charusanti P."/>
            <person name="Shaw S."/>
            <person name="Blin K."/>
            <person name="Weber T."/>
        </authorList>
    </citation>
    <scope>NUCLEOTIDE SEQUENCE</scope>
    <source>
        <strain evidence="1">NBC 00180</strain>
    </source>
</reference>
<dbReference type="EMBL" id="CP108140">
    <property type="protein sequence ID" value="WTP91357.1"/>
    <property type="molecule type" value="Genomic_DNA"/>
</dbReference>
<gene>
    <name evidence="1" type="ORF">OG477_41320</name>
</gene>